<evidence type="ECO:0000313" key="1">
    <source>
        <dbReference type="EMBL" id="BAE32165.1"/>
    </source>
</evidence>
<proteinExistence type="evidence at transcript level"/>
<gene>
    <name evidence="2" type="primary">Gm10851</name>
</gene>
<dbReference type="EMBL" id="AK153745">
    <property type="protein sequence ID" value="BAE32165.1"/>
    <property type="molecule type" value="mRNA"/>
</dbReference>
<reference evidence="1" key="7">
    <citation type="journal article" date="2005" name="Science">
        <title>The Transcriptional Landscape of the Mammalian Genome.</title>
        <authorList>
            <consortium name="The FANTOM Consortium"/>
            <consortium name="Riken Genome Exploration Research Group and Genome Science Group (Genome Network Project Core Group)"/>
        </authorList>
    </citation>
    <scope>NUCLEOTIDE SEQUENCE</scope>
    <source>
        <strain evidence="1">C57BL/6J</strain>
        <tissue evidence="1">Thymus</tissue>
    </source>
</reference>
<reference evidence="1" key="4">
    <citation type="journal article" date="2001" name="Nature">
        <title>Functional annotation of a full-length mouse cDNA collection.</title>
        <authorList>
            <consortium name="The RIKEN Genome Exploration Research Group Phase II Team and the FANTOM Consortium"/>
        </authorList>
    </citation>
    <scope>NUCLEOTIDE SEQUENCE</scope>
    <source>
        <strain evidence="1">C57BL/6J</strain>
        <tissue evidence="1">Thymus</tissue>
    </source>
</reference>
<dbReference type="AlphaFoldDB" id="Q3U5B4"/>
<reference evidence="1" key="5">
    <citation type="journal article" date="2002" name="Nature">
        <title>Analysis of the mouse transcriptome based on functional annotation of 60,770 full-length cDNAs.</title>
        <authorList>
            <consortium name="The FANTOM Consortium and the RIKEN Genome Exploration Research Group Phase I and II Team"/>
        </authorList>
    </citation>
    <scope>NUCLEOTIDE SEQUENCE</scope>
    <source>
        <strain evidence="1">C57BL/6J</strain>
        <tissue evidence="1">Thymus</tissue>
    </source>
</reference>
<sequence length="109" mass="11558">MLILQEGGRARPRTASTPSTAHAYLLPQPEAKFDSFGCISPFPSAEVGHRSHLDHDASQGWEIYHTSLMGTVPANVPMTSLSEQAGTSLRSQIQDLGVPADGTASVPDT</sequence>
<evidence type="ECO:0000313" key="2">
    <source>
        <dbReference type="MGI" id="MGI:3641824"/>
    </source>
</evidence>
<accession>Q3U5B4</accession>
<organism evidence="1">
    <name type="scientific">Mus musculus</name>
    <name type="common">Mouse</name>
    <dbReference type="NCBI Taxonomy" id="10090"/>
    <lineage>
        <taxon>Eukaryota</taxon>
        <taxon>Metazoa</taxon>
        <taxon>Chordata</taxon>
        <taxon>Craniata</taxon>
        <taxon>Vertebrata</taxon>
        <taxon>Euteleostomi</taxon>
        <taxon>Mammalia</taxon>
        <taxon>Eutheria</taxon>
        <taxon>Euarchontoglires</taxon>
        <taxon>Glires</taxon>
        <taxon>Rodentia</taxon>
        <taxon>Myomorpha</taxon>
        <taxon>Muroidea</taxon>
        <taxon>Muridae</taxon>
        <taxon>Murinae</taxon>
        <taxon>Mus</taxon>
        <taxon>Mus</taxon>
    </lineage>
</organism>
<reference evidence="1" key="2">
    <citation type="journal article" date="2000" name="Genome Res.">
        <title>Normalization and subtraction of cap-trapper-selected cDNAs to prepare full-length cDNA libraries for rapid discovery of new genes.</title>
        <authorList>
            <person name="Carninci P."/>
            <person name="Shibata Y."/>
            <person name="Hayatsu N."/>
            <person name="Sugahara Y."/>
            <person name="Shibata K."/>
            <person name="Itoh M."/>
            <person name="Konno H."/>
            <person name="Okazaki Y."/>
            <person name="Muramatsu M."/>
            <person name="Hayashizaki Y."/>
        </authorList>
    </citation>
    <scope>NUCLEOTIDE SEQUENCE</scope>
    <source>
        <strain evidence="1">C57BL/6J</strain>
        <tissue evidence="1">Thymus</tissue>
    </source>
</reference>
<protein>
    <submittedName>
        <fullName evidence="1">Uncharacterized protein</fullName>
    </submittedName>
</protein>
<reference evidence="1" key="1">
    <citation type="journal article" date="1999" name="Methods Enzymol.">
        <title>High-efficiency full-length cDNA cloning.</title>
        <authorList>
            <person name="Carninci P."/>
            <person name="Hayashizaki Y."/>
        </authorList>
    </citation>
    <scope>NUCLEOTIDE SEQUENCE</scope>
    <source>
        <strain evidence="1">C57BL/6J</strain>
        <tissue evidence="1">Thymus</tissue>
    </source>
</reference>
<dbReference type="MGI" id="MGI:3641824">
    <property type="gene designation" value="Gm10851"/>
</dbReference>
<reference evidence="1" key="3">
    <citation type="journal article" date="2000" name="Genome Res.">
        <title>RIKEN integrated sequence analysis (RISA) system--384-format sequencing pipeline with 384 multicapillary sequencer.</title>
        <authorList>
            <person name="Shibata K."/>
            <person name="Itoh M."/>
            <person name="Aizawa K."/>
            <person name="Nagaoka S."/>
            <person name="Sasaki N."/>
            <person name="Carninci P."/>
            <person name="Konno H."/>
            <person name="Akiyama J."/>
            <person name="Nishi K."/>
            <person name="Kitsunai T."/>
            <person name="Tashiro H."/>
            <person name="Itoh M."/>
            <person name="Sumi N."/>
            <person name="Ishii Y."/>
            <person name="Nakamura S."/>
            <person name="Hazama M."/>
            <person name="Nishine T."/>
            <person name="Harada A."/>
            <person name="Yamamoto R."/>
            <person name="Matsumoto H."/>
            <person name="Sakaguchi S."/>
            <person name="Ikegami T."/>
            <person name="Kashiwagi K."/>
            <person name="Fujiwake S."/>
            <person name="Inoue K."/>
            <person name="Togawa Y."/>
            <person name="Izawa M."/>
            <person name="Ohara E."/>
            <person name="Watahiki M."/>
            <person name="Yoneda Y."/>
            <person name="Ishikawa T."/>
            <person name="Ozawa K."/>
            <person name="Tanaka T."/>
            <person name="Matsuura S."/>
            <person name="Kawai J."/>
            <person name="Okazaki Y."/>
            <person name="Muramatsu M."/>
            <person name="Inoue Y."/>
            <person name="Kira A."/>
            <person name="Hayashizaki Y."/>
        </authorList>
    </citation>
    <scope>NUCLEOTIDE SEQUENCE</scope>
    <source>
        <strain evidence="1">C57BL/6J</strain>
        <tissue evidence="1">Thymus</tissue>
    </source>
</reference>
<dbReference type="AGR" id="MGI:3641824"/>
<reference evidence="1" key="6">
    <citation type="submission" date="2004-03" db="EMBL/GenBank/DDBJ databases">
        <authorList>
            <person name="Arakawa T."/>
            <person name="Carninci P."/>
            <person name="Fukuda S."/>
            <person name="Hashizume W."/>
            <person name="Hayashida K."/>
            <person name="Hori F."/>
            <person name="Iida J."/>
            <person name="Imamura K."/>
            <person name="Imotani K."/>
            <person name="Itoh M."/>
            <person name="Kanagawa S."/>
            <person name="Kawai J."/>
            <person name="Kojima M."/>
            <person name="Konno H."/>
            <person name="Murata M."/>
            <person name="Nakamura M."/>
            <person name="Ninomiya N."/>
            <person name="Nishiyori H."/>
            <person name="Nomura K."/>
            <person name="Ohno M."/>
            <person name="Sakazume N."/>
            <person name="Sano H."/>
            <person name="Sasaki D."/>
            <person name="Shibata K."/>
            <person name="Shiraki T."/>
            <person name="Tagami M."/>
            <person name="Tagami Y."/>
            <person name="Waki K."/>
            <person name="Watahiki A."/>
            <person name="Muramatsu M."/>
            <person name="Hayashizaki Y."/>
        </authorList>
    </citation>
    <scope>NUCLEOTIDE SEQUENCE</scope>
    <source>
        <strain evidence="1">C57BL/6J</strain>
        <tissue evidence="1">Thymus</tissue>
    </source>
</reference>
<reference evidence="1" key="8">
    <citation type="journal article" date="2005" name="Science">
        <title>Antisense Transcription in the Mammalian Transcriptome.</title>
        <authorList>
            <consortium name="RIKEN Genome Exploration Research Group and Genome Science Group (Genome Network Project Core Group) and the FANTOM Consortium"/>
        </authorList>
    </citation>
    <scope>NUCLEOTIDE SEQUENCE</scope>
    <source>
        <strain evidence="1">C57BL/6J</strain>
        <tissue evidence="1">Thymus</tissue>
    </source>
</reference>
<name>Q3U5B4_MOUSE</name>